<gene>
    <name evidence="2" type="primary">AVEN_172782_1</name>
    <name evidence="2" type="ORF">TNCV_1284251</name>
</gene>
<evidence type="ECO:0000313" key="3">
    <source>
        <dbReference type="Proteomes" id="UP000887159"/>
    </source>
</evidence>
<accession>A0A8X6SQW8</accession>
<dbReference type="GO" id="GO:0006313">
    <property type="term" value="P:DNA transposition"/>
    <property type="evidence" value="ECO:0007669"/>
    <property type="project" value="InterPro"/>
</dbReference>
<keyword evidence="3" id="KW-1185">Reference proteome</keyword>
<dbReference type="AlphaFoldDB" id="A0A8X6SQW8"/>
<dbReference type="GO" id="GO:0015074">
    <property type="term" value="P:DNA integration"/>
    <property type="evidence" value="ECO:0007669"/>
    <property type="project" value="InterPro"/>
</dbReference>
<dbReference type="EMBL" id="BMAU01021335">
    <property type="protein sequence ID" value="GFY15780.1"/>
    <property type="molecule type" value="Genomic_DNA"/>
</dbReference>
<evidence type="ECO:0000259" key="1">
    <source>
        <dbReference type="Pfam" id="PF01498"/>
    </source>
</evidence>
<comment type="caution">
    <text evidence="2">The sequence shown here is derived from an EMBL/GenBank/DDBJ whole genome shotgun (WGS) entry which is preliminary data.</text>
</comment>
<dbReference type="GO" id="GO:0003677">
    <property type="term" value="F:DNA binding"/>
    <property type="evidence" value="ECO:0007669"/>
    <property type="project" value="InterPro"/>
</dbReference>
<dbReference type="Gene3D" id="3.30.420.10">
    <property type="entry name" value="Ribonuclease H-like superfamily/Ribonuclease H"/>
    <property type="match status" value="1"/>
</dbReference>
<dbReference type="Proteomes" id="UP000887159">
    <property type="component" value="Unassembled WGS sequence"/>
</dbReference>
<dbReference type="InterPro" id="IPR036397">
    <property type="entry name" value="RNaseH_sf"/>
</dbReference>
<name>A0A8X6SQW8_TRICX</name>
<reference evidence="2" key="1">
    <citation type="submission" date="2020-08" db="EMBL/GenBank/DDBJ databases">
        <title>Multicomponent nature underlies the extraordinary mechanical properties of spider dragline silk.</title>
        <authorList>
            <person name="Kono N."/>
            <person name="Nakamura H."/>
            <person name="Mori M."/>
            <person name="Yoshida Y."/>
            <person name="Ohtoshi R."/>
            <person name="Malay A.D."/>
            <person name="Moran D.A.P."/>
            <person name="Tomita M."/>
            <person name="Numata K."/>
            <person name="Arakawa K."/>
        </authorList>
    </citation>
    <scope>NUCLEOTIDE SEQUENCE</scope>
</reference>
<dbReference type="InterPro" id="IPR002492">
    <property type="entry name" value="Transposase_Tc1-like"/>
</dbReference>
<sequence length="122" mass="14105">MVGKKSDRANCKGQLALTVWGERRLRRILCSQRNQTLALITTQLNDGASRIFSKRTVQCSLHRMDFGSHRSTRVPLLNARHRAARLTWAREHRDWSVVDCKQVAWSDESQFRLLNTDGSLRT</sequence>
<evidence type="ECO:0000313" key="2">
    <source>
        <dbReference type="EMBL" id="GFY15780.1"/>
    </source>
</evidence>
<proteinExistence type="predicted"/>
<protein>
    <submittedName>
        <fullName evidence="2">HTH_Tnp_Tc3_2 domain-containing protein</fullName>
    </submittedName>
</protein>
<organism evidence="2 3">
    <name type="scientific">Trichonephila clavipes</name>
    <name type="common">Golden silk orbweaver</name>
    <name type="synonym">Nephila clavipes</name>
    <dbReference type="NCBI Taxonomy" id="2585209"/>
    <lineage>
        <taxon>Eukaryota</taxon>
        <taxon>Metazoa</taxon>
        <taxon>Ecdysozoa</taxon>
        <taxon>Arthropoda</taxon>
        <taxon>Chelicerata</taxon>
        <taxon>Arachnida</taxon>
        <taxon>Araneae</taxon>
        <taxon>Araneomorphae</taxon>
        <taxon>Entelegynae</taxon>
        <taxon>Araneoidea</taxon>
        <taxon>Nephilidae</taxon>
        <taxon>Trichonephila</taxon>
    </lineage>
</organism>
<feature type="domain" description="Transposase Tc1-like" evidence="1">
    <location>
        <begin position="23"/>
        <end position="94"/>
    </location>
</feature>
<dbReference type="Pfam" id="PF01498">
    <property type="entry name" value="HTH_Tnp_Tc3_2"/>
    <property type="match status" value="1"/>
</dbReference>